<dbReference type="AlphaFoldDB" id="X1D522"/>
<comment type="caution">
    <text evidence="1">The sequence shown here is derived from an EMBL/GenBank/DDBJ whole genome shotgun (WGS) entry which is preliminary data.</text>
</comment>
<organism evidence="1">
    <name type="scientific">marine sediment metagenome</name>
    <dbReference type="NCBI Taxonomy" id="412755"/>
    <lineage>
        <taxon>unclassified sequences</taxon>
        <taxon>metagenomes</taxon>
        <taxon>ecological metagenomes</taxon>
    </lineage>
</organism>
<accession>X1D522</accession>
<reference evidence="1" key="1">
    <citation type="journal article" date="2014" name="Front. Microbiol.">
        <title>High frequency of phylogenetically diverse reductive dehalogenase-homologous genes in deep subseafloor sedimentary metagenomes.</title>
        <authorList>
            <person name="Kawai M."/>
            <person name="Futagami T."/>
            <person name="Toyoda A."/>
            <person name="Takaki Y."/>
            <person name="Nishi S."/>
            <person name="Hori S."/>
            <person name="Arai W."/>
            <person name="Tsubouchi T."/>
            <person name="Morono Y."/>
            <person name="Uchiyama I."/>
            <person name="Ito T."/>
            <person name="Fujiyama A."/>
            <person name="Inagaki F."/>
            <person name="Takami H."/>
        </authorList>
    </citation>
    <scope>NUCLEOTIDE SEQUENCE</scope>
    <source>
        <strain evidence="1">Expedition CK06-06</strain>
    </source>
</reference>
<evidence type="ECO:0000313" key="1">
    <source>
        <dbReference type="EMBL" id="GAH03365.1"/>
    </source>
</evidence>
<protein>
    <submittedName>
        <fullName evidence="1">Uncharacterized protein</fullName>
    </submittedName>
</protein>
<sequence length="62" mass="7190">NREKIFDEIKKKYSSEDLDSHVHELKSLEAAVINNNGIDAQIEFLVKKCGLVWLISIFLEEE</sequence>
<proteinExistence type="predicted"/>
<gene>
    <name evidence="1" type="ORF">S01H4_37878</name>
</gene>
<feature type="non-terminal residue" evidence="1">
    <location>
        <position position="1"/>
    </location>
</feature>
<name>X1D522_9ZZZZ</name>
<dbReference type="EMBL" id="BART01020376">
    <property type="protein sequence ID" value="GAH03365.1"/>
    <property type="molecule type" value="Genomic_DNA"/>
</dbReference>